<dbReference type="InParanoid" id="A0A067MQM8"/>
<dbReference type="Gene3D" id="1.25.40.10">
    <property type="entry name" value="Tetratricopeptide repeat domain"/>
    <property type="match status" value="1"/>
</dbReference>
<sequence>MKRWKSDAEYEPGRVRRPEIQMTRYLRYSERLSSVDMGAHEIADYLSLGSVYPRLTPLTEPMTCQEIDSVKSDLDWKCLSGPQPIPKVSRKDQLSSLFALRPEIKESEKAFRNGTQVRHEFVGTLKHFSQTKLANLHQIEFLAMQAFYVHAGRFLLCRVVSPPVRATTNVSFGVEDPAGLILKVSLSRIPIFNGASNAALDILLPIGTPLAVREPVVEVADGPPPCAFVSVTSPSDLIFLAPSDSILQNIVWNHTIRLPRPISSRVDQLNLIAANYLKAGQYQTAVRIFTKCLALNPNDPSLRVDRARAYVELEHFEAALVDASAAFVSTNITPGQKPEALYQVAKSELGLRRYPSALEKLLSLDLTLVHVKQAVKRCRERMGESRVGHYNWAQMFTLAAKSMPVDAAEFTGPIKVASSSRGGGRGIVATRKIRVGELLLVSTPIVSAFPGDSSIFDRELGANFIRKQVDGPCRVALISKLISKVVASPELYSCVTALYAGPTYPPPPSQLPPATRSPYPHAEIDIDTTLLEHIITYNAFYLKNIVHPRSTCSDTRNFLELPSALYLLPSLFNHSCVPNTTWHHFGDVMVIRAAKNIVEGEELTLSYISGPGDTLWSRAAELELHTSRCDCSLCGADRNDEEQQCRIRAAYDLLLRRSDIEEAISPEDLLANVETTYSALRGSFRPTMSRGYSYLMQVLARNAEEDPAQWSAVVAGGIQSLEAAGVVVKDKIVVFEHTGVCDESNDSLVIGTDAIPTFAPEMCVEVMLRMTRAFQSQGDMRMARRWLSAARWMEKASTGADRDMFHLRYVESLQRLGLDEFSRSTV</sequence>
<organism evidence="3 4">
    <name type="scientific">Botryobasidium botryosum (strain FD-172 SS1)</name>
    <dbReference type="NCBI Taxonomy" id="930990"/>
    <lineage>
        <taxon>Eukaryota</taxon>
        <taxon>Fungi</taxon>
        <taxon>Dikarya</taxon>
        <taxon>Basidiomycota</taxon>
        <taxon>Agaricomycotina</taxon>
        <taxon>Agaricomycetes</taxon>
        <taxon>Cantharellales</taxon>
        <taxon>Botryobasidiaceae</taxon>
        <taxon>Botryobasidium</taxon>
    </lineage>
</organism>
<proteinExistence type="predicted"/>
<dbReference type="PROSITE" id="PS50280">
    <property type="entry name" value="SET"/>
    <property type="match status" value="1"/>
</dbReference>
<dbReference type="CDD" id="cd20071">
    <property type="entry name" value="SET_SMYD"/>
    <property type="match status" value="1"/>
</dbReference>
<reference evidence="4" key="1">
    <citation type="journal article" date="2014" name="Proc. Natl. Acad. Sci. U.S.A.">
        <title>Extensive sampling of basidiomycete genomes demonstrates inadequacy of the white-rot/brown-rot paradigm for wood decay fungi.</title>
        <authorList>
            <person name="Riley R."/>
            <person name="Salamov A.A."/>
            <person name="Brown D.W."/>
            <person name="Nagy L.G."/>
            <person name="Floudas D."/>
            <person name="Held B.W."/>
            <person name="Levasseur A."/>
            <person name="Lombard V."/>
            <person name="Morin E."/>
            <person name="Otillar R."/>
            <person name="Lindquist E.A."/>
            <person name="Sun H."/>
            <person name="LaButti K.M."/>
            <person name="Schmutz J."/>
            <person name="Jabbour D."/>
            <person name="Luo H."/>
            <person name="Baker S.E."/>
            <person name="Pisabarro A.G."/>
            <person name="Walton J.D."/>
            <person name="Blanchette R.A."/>
            <person name="Henrissat B."/>
            <person name="Martin F."/>
            <person name="Cullen D."/>
            <person name="Hibbett D.S."/>
            <person name="Grigoriev I.V."/>
        </authorList>
    </citation>
    <scope>NUCLEOTIDE SEQUENCE [LARGE SCALE GENOMIC DNA]</scope>
    <source>
        <strain evidence="4">FD-172 SS1</strain>
    </source>
</reference>
<dbReference type="AlphaFoldDB" id="A0A067MQM8"/>
<keyword evidence="4" id="KW-1185">Reference proteome</keyword>
<name>A0A067MQM8_BOTB1</name>
<dbReference type="EMBL" id="KL198039">
    <property type="protein sequence ID" value="KDQ14187.1"/>
    <property type="molecule type" value="Genomic_DNA"/>
</dbReference>
<dbReference type="InterPro" id="IPR053209">
    <property type="entry name" value="Gramillin-biosynth_MTr"/>
</dbReference>
<evidence type="ECO:0000313" key="4">
    <source>
        <dbReference type="Proteomes" id="UP000027195"/>
    </source>
</evidence>
<evidence type="ECO:0000313" key="3">
    <source>
        <dbReference type="EMBL" id="KDQ14187.1"/>
    </source>
</evidence>
<protein>
    <recommendedName>
        <fullName evidence="2">SET domain-containing protein</fullName>
    </recommendedName>
</protein>
<feature type="repeat" description="TPR" evidence="1">
    <location>
        <begin position="266"/>
        <end position="299"/>
    </location>
</feature>
<dbReference type="InterPro" id="IPR046341">
    <property type="entry name" value="SET_dom_sf"/>
</dbReference>
<dbReference type="Gene3D" id="2.170.270.10">
    <property type="entry name" value="SET domain"/>
    <property type="match status" value="1"/>
</dbReference>
<dbReference type="HOGENOM" id="CLU_009043_0_0_1"/>
<dbReference type="Pfam" id="PF14559">
    <property type="entry name" value="TPR_19"/>
    <property type="match status" value="1"/>
</dbReference>
<evidence type="ECO:0000256" key="1">
    <source>
        <dbReference type="PROSITE-ProRule" id="PRU00339"/>
    </source>
</evidence>
<dbReference type="SUPFAM" id="SSF48452">
    <property type="entry name" value="TPR-like"/>
    <property type="match status" value="1"/>
</dbReference>
<dbReference type="SMART" id="SM00317">
    <property type="entry name" value="SET"/>
    <property type="match status" value="1"/>
</dbReference>
<dbReference type="Pfam" id="PF00856">
    <property type="entry name" value="SET"/>
    <property type="match status" value="1"/>
</dbReference>
<evidence type="ECO:0000259" key="2">
    <source>
        <dbReference type="PROSITE" id="PS50280"/>
    </source>
</evidence>
<gene>
    <name evidence="3" type="ORF">BOTBODRAFT_174977</name>
</gene>
<dbReference type="STRING" id="930990.A0A067MQM8"/>
<dbReference type="PANTHER" id="PTHR47643:SF2">
    <property type="entry name" value="TPR DOMAIN PROTEIN (AFU_ORTHOLOGUE AFUA_5G12710)"/>
    <property type="match status" value="1"/>
</dbReference>
<dbReference type="InterPro" id="IPR011990">
    <property type="entry name" value="TPR-like_helical_dom_sf"/>
</dbReference>
<dbReference type="SMART" id="SM00028">
    <property type="entry name" value="TPR"/>
    <property type="match status" value="1"/>
</dbReference>
<dbReference type="PANTHER" id="PTHR47643">
    <property type="entry name" value="TPR DOMAIN PROTEIN (AFU_ORTHOLOGUE AFUA_5G12710)"/>
    <property type="match status" value="1"/>
</dbReference>
<accession>A0A067MQM8</accession>
<dbReference type="SUPFAM" id="SSF82199">
    <property type="entry name" value="SET domain"/>
    <property type="match status" value="1"/>
</dbReference>
<dbReference type="InterPro" id="IPR001214">
    <property type="entry name" value="SET_dom"/>
</dbReference>
<dbReference type="Proteomes" id="UP000027195">
    <property type="component" value="Unassembled WGS sequence"/>
</dbReference>
<dbReference type="PROSITE" id="PS50005">
    <property type="entry name" value="TPR"/>
    <property type="match status" value="1"/>
</dbReference>
<keyword evidence="1" id="KW-0802">TPR repeat</keyword>
<dbReference type="OrthoDB" id="5945798at2759"/>
<dbReference type="InterPro" id="IPR019734">
    <property type="entry name" value="TPR_rpt"/>
</dbReference>
<feature type="domain" description="SET" evidence="2">
    <location>
        <begin position="412"/>
        <end position="608"/>
    </location>
</feature>